<dbReference type="EMBL" id="JAPDRQ010000003">
    <property type="protein sequence ID" value="KAJ9664392.1"/>
    <property type="molecule type" value="Genomic_DNA"/>
</dbReference>
<accession>A0ACC3AKW3</accession>
<proteinExistence type="predicted"/>
<reference evidence="1" key="1">
    <citation type="submission" date="2022-10" db="EMBL/GenBank/DDBJ databases">
        <title>Culturing micro-colonial fungi from biological soil crusts in the Mojave desert and describing Neophaeococcomyces mojavensis, and introducing the new genera and species Taxawa tesnikishii.</title>
        <authorList>
            <person name="Kurbessoian T."/>
            <person name="Stajich J.E."/>
        </authorList>
    </citation>
    <scope>NUCLEOTIDE SEQUENCE</scope>
    <source>
        <strain evidence="1">JES_112</strain>
    </source>
</reference>
<organism evidence="1 2">
    <name type="scientific">Neophaeococcomyces mojaviensis</name>
    <dbReference type="NCBI Taxonomy" id="3383035"/>
    <lineage>
        <taxon>Eukaryota</taxon>
        <taxon>Fungi</taxon>
        <taxon>Dikarya</taxon>
        <taxon>Ascomycota</taxon>
        <taxon>Pezizomycotina</taxon>
        <taxon>Eurotiomycetes</taxon>
        <taxon>Chaetothyriomycetidae</taxon>
        <taxon>Chaetothyriales</taxon>
        <taxon>Chaetothyriales incertae sedis</taxon>
        <taxon>Neophaeococcomyces</taxon>
    </lineage>
</organism>
<evidence type="ECO:0000313" key="1">
    <source>
        <dbReference type="EMBL" id="KAJ9664392.1"/>
    </source>
</evidence>
<evidence type="ECO:0000313" key="2">
    <source>
        <dbReference type="Proteomes" id="UP001172386"/>
    </source>
</evidence>
<sequence>MPETTNMSRSNSDPAAPEAQAAGDIVSNTSTADSIDDNGYMEPLTPGWGSSVPGSPNMLSRNSSSYFTRDMHDGLEETPLDKLTFFDIFDNLALPSKLEKWQLAINAQKDRVSKLRSQGTNARDKAVAEWRKRLPTAEEQLVRYRRRMKRSMDEVNKRWTETVTINTREKISFISAVLNIFISGYLLGARPEKYYWWFSVQLAYFMPIRFYTYHRRGMHYFLADLCYFVNALCLLTIWVFPRSKRLFISTYCLAYGNNAVAIVMWRNSLVFHSLDKVTSLFIHLMPPVMLHCLVHLTPSYQLAERFPAIFNIKYSPPTSPEHYSLWAMLGWATLPYAVWQLSYHFLITVRRREQIKAGRPTSFTWLRKSYAKTWIGKFVISLPEALQEPAFMLIQYSYAILTIVPCPLWFWYRWASAAFLMFCFCWSIWNGANYYMDVFGKKFQKELEQMKKEMVKMQGSPGAMTPIAMPHDEDVKQGARDGDGGIDAIPLLDAKEKLDPKNPESEDMPPNEVAETSFGIMESVERKLAST</sequence>
<keyword evidence="2" id="KW-1185">Reference proteome</keyword>
<name>A0ACC3AKW3_9EURO</name>
<comment type="caution">
    <text evidence="1">The sequence shown here is derived from an EMBL/GenBank/DDBJ whole genome shotgun (WGS) entry which is preliminary data.</text>
</comment>
<gene>
    <name evidence="1" type="ORF">H2198_000321</name>
</gene>
<protein>
    <submittedName>
        <fullName evidence="1">Uncharacterized protein</fullName>
    </submittedName>
</protein>
<dbReference type="Proteomes" id="UP001172386">
    <property type="component" value="Unassembled WGS sequence"/>
</dbReference>